<dbReference type="Gene3D" id="3.90.180.10">
    <property type="entry name" value="Medium-chain alcohol dehydrogenases, catalytic domain"/>
    <property type="match status" value="1"/>
</dbReference>
<keyword evidence="3 8" id="KW-0479">Metal-binding</keyword>
<evidence type="ECO:0000256" key="8">
    <source>
        <dbReference type="RuleBase" id="RU361277"/>
    </source>
</evidence>
<dbReference type="PANTHER" id="PTHR43401:SF2">
    <property type="entry name" value="L-THREONINE 3-DEHYDROGENASE"/>
    <property type="match status" value="1"/>
</dbReference>
<evidence type="ECO:0000256" key="4">
    <source>
        <dbReference type="ARBA" id="ARBA00022833"/>
    </source>
</evidence>
<dbReference type="SMART" id="SM00829">
    <property type="entry name" value="PKS_ER"/>
    <property type="match status" value="1"/>
</dbReference>
<keyword evidence="2" id="KW-0963">Cytoplasm</keyword>
<dbReference type="PANTHER" id="PTHR43401">
    <property type="entry name" value="L-THREONINE 3-DEHYDROGENASE"/>
    <property type="match status" value="1"/>
</dbReference>
<dbReference type="Pfam" id="PF08240">
    <property type="entry name" value="ADH_N"/>
    <property type="match status" value="1"/>
</dbReference>
<dbReference type="CDD" id="cd05281">
    <property type="entry name" value="TDH"/>
    <property type="match status" value="1"/>
</dbReference>
<dbReference type="GO" id="GO:0008270">
    <property type="term" value="F:zinc ion binding"/>
    <property type="evidence" value="ECO:0007669"/>
    <property type="project" value="InterPro"/>
</dbReference>
<dbReference type="InterPro" id="IPR013154">
    <property type="entry name" value="ADH-like_N"/>
</dbReference>
<feature type="domain" description="Enoyl reductase (ER)" evidence="9">
    <location>
        <begin position="40"/>
        <end position="371"/>
    </location>
</feature>
<protein>
    <recommendedName>
        <fullName evidence="7">L-threonine 3-dehydrogenase</fullName>
        <ecNumber evidence="7">1.1.1.103</ecNumber>
    </recommendedName>
</protein>
<organism evidence="10 11">
    <name type="scientific">candidate division WOR-3 bacterium</name>
    <dbReference type="NCBI Taxonomy" id="2052148"/>
    <lineage>
        <taxon>Bacteria</taxon>
        <taxon>Bacteria division WOR-3</taxon>
    </lineage>
</organism>
<evidence type="ECO:0000256" key="1">
    <source>
        <dbReference type="ARBA" id="ARBA00001947"/>
    </source>
</evidence>
<dbReference type="InterPro" id="IPR020843">
    <property type="entry name" value="ER"/>
</dbReference>
<dbReference type="InterPro" id="IPR036291">
    <property type="entry name" value="NAD(P)-bd_dom_sf"/>
</dbReference>
<accession>A0A9C9EKG2</accession>
<keyword evidence="4 8" id="KW-0862">Zinc</keyword>
<reference evidence="10" key="1">
    <citation type="journal article" date="2020" name="mSystems">
        <title>Genome- and Community-Level Interaction Insights into Carbon Utilization and Element Cycling Functions of Hydrothermarchaeota in Hydrothermal Sediment.</title>
        <authorList>
            <person name="Zhou Z."/>
            <person name="Liu Y."/>
            <person name="Xu W."/>
            <person name="Pan J."/>
            <person name="Luo Z.H."/>
            <person name="Li M."/>
        </authorList>
    </citation>
    <scope>NUCLEOTIDE SEQUENCE</scope>
    <source>
        <strain evidence="10">HyVt-388</strain>
    </source>
</reference>
<comment type="similarity">
    <text evidence="8">Belongs to the zinc-containing alcohol dehydrogenase family.</text>
</comment>
<dbReference type="InterPro" id="IPR013149">
    <property type="entry name" value="ADH-like_C"/>
</dbReference>
<dbReference type="EC" id="1.1.1.103" evidence="7"/>
<dbReference type="NCBIfam" id="TIGR00692">
    <property type="entry name" value="tdh"/>
    <property type="match status" value="1"/>
</dbReference>
<comment type="caution">
    <text evidence="10">The sequence shown here is derived from an EMBL/GenBank/DDBJ whole genome shotgun (WGS) entry which is preliminary data.</text>
</comment>
<keyword evidence="5 10" id="KW-0560">Oxidoreductase</keyword>
<evidence type="ECO:0000256" key="2">
    <source>
        <dbReference type="ARBA" id="ARBA00022490"/>
    </source>
</evidence>
<gene>
    <name evidence="10" type="primary">tdh</name>
    <name evidence="10" type="ORF">ENI34_00620</name>
</gene>
<comment type="cofactor">
    <cofactor evidence="1 8">
        <name>Zn(2+)</name>
        <dbReference type="ChEBI" id="CHEBI:29105"/>
    </cofactor>
</comment>
<dbReference type="PROSITE" id="PS00059">
    <property type="entry name" value="ADH_ZINC"/>
    <property type="match status" value="1"/>
</dbReference>
<evidence type="ECO:0000256" key="5">
    <source>
        <dbReference type="ARBA" id="ARBA00023002"/>
    </source>
</evidence>
<evidence type="ECO:0000313" key="10">
    <source>
        <dbReference type="EMBL" id="HEC77629.1"/>
    </source>
</evidence>
<evidence type="ECO:0000313" key="11">
    <source>
        <dbReference type="Proteomes" id="UP000885826"/>
    </source>
</evidence>
<dbReference type="Gene3D" id="3.40.50.720">
    <property type="entry name" value="NAD(P)-binding Rossmann-like Domain"/>
    <property type="match status" value="1"/>
</dbReference>
<proteinExistence type="inferred from homology"/>
<dbReference type="EMBL" id="DRIG01000009">
    <property type="protein sequence ID" value="HEC77629.1"/>
    <property type="molecule type" value="Genomic_DNA"/>
</dbReference>
<evidence type="ECO:0000256" key="6">
    <source>
        <dbReference type="ARBA" id="ARBA00023027"/>
    </source>
</evidence>
<dbReference type="GO" id="GO:0006567">
    <property type="term" value="P:L-threonine catabolic process"/>
    <property type="evidence" value="ECO:0007669"/>
    <property type="project" value="UniProtKB-UniRule"/>
</dbReference>
<evidence type="ECO:0000256" key="7">
    <source>
        <dbReference type="NCBIfam" id="TIGR00692"/>
    </source>
</evidence>
<evidence type="ECO:0000259" key="9">
    <source>
        <dbReference type="SMART" id="SM00829"/>
    </source>
</evidence>
<sequence>MWIGRKRLSIPYLDDVFFLGIIKSGDLMAKMKAVVKSKPGHGAELVEMETPSPGPDQVLVKVLATSICGTDLHIYEWNEWAQNRIKNFPQVMGHELCGEIVELGKNVSHLSKGDVISAETHIACGHCYLCQTGNKHICINGKIFGVDINGVFAEYAVVPAANAWKLDKKIPRDYASVMEPLGNAIHTVLAGEITGTTVLVTGCGPIGIMSIAVAKLCGATKIIATEINDYRIQLARKVGADIVLNPKETEVVEKIMETTDGLGVDVVLEMSGSPAAIQQGFNSLRPGGRFSILGIPDKPMQIDLGKDIIFKYATVQGINGRLMFSTWYKTSRFLSSGRLDLEPIITHRFRLEEFEKGMELMRSGNCCKILLYPQQ</sequence>
<dbReference type="InterPro" id="IPR004627">
    <property type="entry name" value="L-Threonine_3-DHase"/>
</dbReference>
<evidence type="ECO:0000256" key="3">
    <source>
        <dbReference type="ARBA" id="ARBA00022723"/>
    </source>
</evidence>
<name>A0A9C9EKG2_UNCW3</name>
<dbReference type="InterPro" id="IPR002328">
    <property type="entry name" value="ADH_Zn_CS"/>
</dbReference>
<dbReference type="GO" id="GO:0008743">
    <property type="term" value="F:L-threonine 3-dehydrogenase activity"/>
    <property type="evidence" value="ECO:0007669"/>
    <property type="project" value="UniProtKB-UniRule"/>
</dbReference>
<dbReference type="SUPFAM" id="SSF50129">
    <property type="entry name" value="GroES-like"/>
    <property type="match status" value="1"/>
</dbReference>
<dbReference type="Pfam" id="PF00107">
    <property type="entry name" value="ADH_zinc_N"/>
    <property type="match status" value="1"/>
</dbReference>
<dbReference type="NCBIfam" id="NF003808">
    <property type="entry name" value="PRK05396.1"/>
    <property type="match status" value="1"/>
</dbReference>
<dbReference type="Proteomes" id="UP000885826">
    <property type="component" value="Unassembled WGS sequence"/>
</dbReference>
<dbReference type="AlphaFoldDB" id="A0A9C9EKG2"/>
<keyword evidence="6" id="KW-0520">NAD</keyword>
<dbReference type="InterPro" id="IPR011032">
    <property type="entry name" value="GroES-like_sf"/>
</dbReference>
<dbReference type="SUPFAM" id="SSF51735">
    <property type="entry name" value="NAD(P)-binding Rossmann-fold domains"/>
    <property type="match status" value="1"/>
</dbReference>
<dbReference type="InterPro" id="IPR050129">
    <property type="entry name" value="Zn_alcohol_dh"/>
</dbReference>